<dbReference type="InterPro" id="IPR003811">
    <property type="entry name" value="G3P_acylTferase_PlsY"/>
</dbReference>
<keyword evidence="2 10" id="KW-0444">Lipid biosynthesis</keyword>
<feature type="transmembrane region" description="Helical" evidence="10">
    <location>
        <begin position="152"/>
        <end position="178"/>
    </location>
</feature>
<dbReference type="Proteomes" id="UP001164909">
    <property type="component" value="Chromosome"/>
</dbReference>
<evidence type="ECO:0000256" key="8">
    <source>
        <dbReference type="ARBA" id="ARBA00023209"/>
    </source>
</evidence>
<evidence type="ECO:0000256" key="6">
    <source>
        <dbReference type="ARBA" id="ARBA00023098"/>
    </source>
</evidence>
<keyword evidence="1 10" id="KW-1003">Cell membrane</keyword>
<evidence type="ECO:0000256" key="1">
    <source>
        <dbReference type="ARBA" id="ARBA00022475"/>
    </source>
</evidence>
<feature type="transmembrane region" description="Helical" evidence="10">
    <location>
        <begin position="56"/>
        <end position="76"/>
    </location>
</feature>
<keyword evidence="7 10" id="KW-0472">Membrane</keyword>
<dbReference type="RefSeq" id="WP_045170315.1">
    <property type="nucleotide sequence ID" value="NZ_CP113865.1"/>
</dbReference>
<evidence type="ECO:0000256" key="7">
    <source>
        <dbReference type="ARBA" id="ARBA00023136"/>
    </source>
</evidence>
<reference evidence="11" key="1">
    <citation type="submission" date="2022-12" db="EMBL/GenBank/DDBJ databases">
        <authorList>
            <person name="Bing R.G."/>
            <person name="Willard D.J."/>
            <person name="Manesh M.J.H."/>
            <person name="Laemthong T."/>
            <person name="Crosby J.R."/>
            <person name="Kelly R.M."/>
        </authorList>
    </citation>
    <scope>NUCLEOTIDE SEQUENCE</scope>
    <source>
        <strain evidence="11">DSM 8990</strain>
    </source>
</reference>
<evidence type="ECO:0000313" key="12">
    <source>
        <dbReference type="Proteomes" id="UP001164909"/>
    </source>
</evidence>
<gene>
    <name evidence="10 11" type="primary">plsY</name>
    <name evidence="11" type="ORF">OTK00_000566</name>
</gene>
<keyword evidence="8 10" id="KW-0594">Phospholipid biosynthesis</keyword>
<comment type="similarity">
    <text evidence="10">Belongs to the PlsY family.</text>
</comment>
<comment type="function">
    <text evidence="10">Catalyzes the transfer of an acyl group from acyl-phosphate (acyl-PO(4)) to glycerol-3-phosphate (G3P) to form lysophosphatidic acid (LPA). This enzyme utilizes acyl-phosphate as fatty acyl donor, but not acyl-CoA or acyl-ACP.</text>
</comment>
<keyword evidence="12" id="KW-1185">Reference proteome</keyword>
<feature type="transmembrane region" description="Helical" evidence="10">
    <location>
        <begin position="82"/>
        <end position="103"/>
    </location>
</feature>
<evidence type="ECO:0000256" key="9">
    <source>
        <dbReference type="ARBA" id="ARBA00023264"/>
    </source>
</evidence>
<organism evidence="11 12">
    <name type="scientific">Caldicellulosiruptor morganii</name>
    <dbReference type="NCBI Taxonomy" id="1387555"/>
    <lineage>
        <taxon>Bacteria</taxon>
        <taxon>Bacillati</taxon>
        <taxon>Bacillota</taxon>
        <taxon>Bacillota incertae sedis</taxon>
        <taxon>Caldicellulosiruptorales</taxon>
        <taxon>Caldicellulosiruptoraceae</taxon>
        <taxon>Caldicellulosiruptor</taxon>
    </lineage>
</organism>
<keyword evidence="3 10" id="KW-0808">Transferase</keyword>
<dbReference type="EMBL" id="CP113865">
    <property type="protein sequence ID" value="WAM34377.1"/>
    <property type="molecule type" value="Genomic_DNA"/>
</dbReference>
<dbReference type="PANTHER" id="PTHR30309">
    <property type="entry name" value="INNER MEMBRANE PROTEIN YGIH"/>
    <property type="match status" value="1"/>
</dbReference>
<dbReference type="GO" id="GO:0004366">
    <property type="term" value="F:glycerol-3-phosphate O-acyltransferase activity"/>
    <property type="evidence" value="ECO:0007669"/>
    <property type="project" value="UniProtKB-EC"/>
</dbReference>
<evidence type="ECO:0000256" key="5">
    <source>
        <dbReference type="ARBA" id="ARBA00022989"/>
    </source>
</evidence>
<comment type="pathway">
    <text evidence="10">Lipid metabolism; phospholipid metabolism.</text>
</comment>
<sequence>MKALQILIVLAVGYLLGSVLPALIIGKMLNGVDIRKYGSGNPGTTNVLRTMGIGPAILVFAIDVLKGVVAALFAKIVMPDDVVLGVTLAGFAVICGHNWPLYFGFRGGKAVATSIGVALVATPVITLVVIPLALVVLVLTRYMSLTGITGSILYFFAVLIFAREYWFLALVIMIVVIFRHRENIKRLLNGTERRVGERVKLR</sequence>
<comment type="subunit">
    <text evidence="10">Probably interacts with PlsX.</text>
</comment>
<dbReference type="NCBIfam" id="TIGR00023">
    <property type="entry name" value="glycerol-3-phosphate 1-O-acyltransferase PlsY"/>
    <property type="match status" value="1"/>
</dbReference>
<dbReference type="SMART" id="SM01207">
    <property type="entry name" value="G3P_acyltransf"/>
    <property type="match status" value="1"/>
</dbReference>
<dbReference type="EC" id="2.3.1.275" evidence="10"/>
<feature type="transmembrane region" description="Helical" evidence="10">
    <location>
        <begin position="115"/>
        <end position="140"/>
    </location>
</feature>
<protein>
    <recommendedName>
        <fullName evidence="10">Glycerol-3-phosphate acyltransferase</fullName>
    </recommendedName>
    <alternativeName>
        <fullName evidence="10">Acyl-PO4 G3P acyltransferase</fullName>
    </alternativeName>
    <alternativeName>
        <fullName evidence="10">Acyl-phosphate--glycerol-3-phosphate acyltransferase</fullName>
    </alternativeName>
    <alternativeName>
        <fullName evidence="10">G3P acyltransferase</fullName>
        <shortName evidence="10">GPAT</shortName>
        <ecNumber evidence="10">2.3.1.275</ecNumber>
    </alternativeName>
    <alternativeName>
        <fullName evidence="10">Lysophosphatidic acid synthase</fullName>
        <shortName evidence="10">LPA synthase</shortName>
    </alternativeName>
</protein>
<comment type="subcellular location">
    <subcellularLocation>
        <location evidence="10">Cell membrane</location>
        <topology evidence="10">Multi-pass membrane protein</topology>
    </subcellularLocation>
</comment>
<dbReference type="PANTHER" id="PTHR30309:SF0">
    <property type="entry name" value="GLYCEROL-3-PHOSPHATE ACYLTRANSFERASE-RELATED"/>
    <property type="match status" value="1"/>
</dbReference>
<proteinExistence type="inferred from homology"/>
<evidence type="ECO:0000256" key="3">
    <source>
        <dbReference type="ARBA" id="ARBA00022679"/>
    </source>
</evidence>
<comment type="catalytic activity">
    <reaction evidence="10">
        <text>an acyl phosphate + sn-glycerol 3-phosphate = a 1-acyl-sn-glycero-3-phosphate + phosphate</text>
        <dbReference type="Rhea" id="RHEA:34075"/>
        <dbReference type="ChEBI" id="CHEBI:43474"/>
        <dbReference type="ChEBI" id="CHEBI:57597"/>
        <dbReference type="ChEBI" id="CHEBI:57970"/>
        <dbReference type="ChEBI" id="CHEBI:59918"/>
        <dbReference type="EC" id="2.3.1.275"/>
    </reaction>
</comment>
<keyword evidence="9 10" id="KW-1208">Phospholipid metabolism</keyword>
<dbReference type="Pfam" id="PF02660">
    <property type="entry name" value="G3P_acyltransf"/>
    <property type="match status" value="1"/>
</dbReference>
<evidence type="ECO:0000313" key="11">
    <source>
        <dbReference type="EMBL" id="WAM34377.1"/>
    </source>
</evidence>
<keyword evidence="11" id="KW-0012">Acyltransferase</keyword>
<evidence type="ECO:0000256" key="10">
    <source>
        <dbReference type="HAMAP-Rule" id="MF_01043"/>
    </source>
</evidence>
<keyword evidence="4 10" id="KW-0812">Transmembrane</keyword>
<keyword evidence="5 10" id="KW-1133">Transmembrane helix</keyword>
<evidence type="ECO:0000256" key="2">
    <source>
        <dbReference type="ARBA" id="ARBA00022516"/>
    </source>
</evidence>
<feature type="transmembrane region" description="Helical" evidence="10">
    <location>
        <begin position="6"/>
        <end position="26"/>
    </location>
</feature>
<accession>A0ABY7BNF7</accession>
<keyword evidence="6 10" id="KW-0443">Lipid metabolism</keyword>
<name>A0ABY7BNF7_9FIRM</name>
<dbReference type="HAMAP" id="MF_01043">
    <property type="entry name" value="PlsY"/>
    <property type="match status" value="1"/>
</dbReference>
<evidence type="ECO:0000256" key="4">
    <source>
        <dbReference type="ARBA" id="ARBA00022692"/>
    </source>
</evidence>